<reference evidence="5" key="1">
    <citation type="submission" date="2021-02" db="EMBL/GenBank/DDBJ databases">
        <authorList>
            <person name="Cremers G."/>
            <person name="Picone N."/>
        </authorList>
    </citation>
    <scope>NUCLEOTIDE SEQUENCE</scope>
    <source>
        <strain evidence="5">PQ17</strain>
    </source>
</reference>
<dbReference type="InterPro" id="IPR002830">
    <property type="entry name" value="UbiD"/>
</dbReference>
<dbReference type="Proteomes" id="UP000663859">
    <property type="component" value="Unassembled WGS sequence"/>
</dbReference>
<dbReference type="GO" id="GO:0005829">
    <property type="term" value="C:cytosol"/>
    <property type="evidence" value="ECO:0007669"/>
    <property type="project" value="TreeGrafter"/>
</dbReference>
<dbReference type="Pfam" id="PF20696">
    <property type="entry name" value="UbiD_C"/>
    <property type="match status" value="1"/>
</dbReference>
<dbReference type="EMBL" id="CAJNOB010000001">
    <property type="protein sequence ID" value="CAF0689759.1"/>
    <property type="molecule type" value="Genomic_DNA"/>
</dbReference>
<sequence length="490" mass="54799">MPYDGLAQFVRRLEEEKELVRITEPVRTELEVTALADREMKTPGGGKALLLERPVLPSGQMSRFPLLVNAFGSWRRMALALGCDNLEELVQRIRALLTLKPPATMGEVWQTLQKGLELWSARSYSVNRAPCQELVSELQPGSLTLEDLPILKCWPEDAGPFLTLPQVFTRDPLSGSRNVGMYRMQVYDGKTCALHWQLHKVGARQWETYKKLGQPMPVAVCLGGDPVLTFAATAPLPDGIDEVQFAGFLRKKAIPMVKCRTIELEVPAEADIVLEGYVDPSEPLRMEGPFGDHTGFYSPPEPYPVFHLCCLTCRKDAVYPATIVGIPPMEDFYLGGASVRLFLPILQATLPELVDLALPAEGVFHNLVFASIRKRYPYQAYKVMYALWGMGQMMFSKILVVVDQDVNVHDTSSVLFHLGANIDPQRDTIFVKAPADALDHAPSLPNVGSHMGIDATRKLPGEGYSRPWPRKAELPSSLREEVYRRFPRAW</sequence>
<evidence type="ECO:0000313" key="6">
    <source>
        <dbReference type="Proteomes" id="UP000663859"/>
    </source>
</evidence>
<evidence type="ECO:0000313" key="5">
    <source>
        <dbReference type="EMBL" id="CAF0689759.1"/>
    </source>
</evidence>
<feature type="domain" description="3-octaprenyl-4-hydroxybenzoate carboxy-lyase-like N-terminal" evidence="3">
    <location>
        <begin position="11"/>
        <end position="93"/>
    </location>
</feature>
<feature type="domain" description="3-octaprenyl-4-hydroxybenzoate carboxy-lyase-like C-terminal" evidence="4">
    <location>
        <begin position="333"/>
        <end position="455"/>
    </location>
</feature>
<keyword evidence="5" id="KW-0456">Lyase</keyword>
<feature type="domain" description="3-octaprenyl-4-hydroxybenzoate carboxy-lyase-like Rift-related" evidence="2">
    <location>
        <begin position="126"/>
        <end position="327"/>
    </location>
</feature>
<dbReference type="PANTHER" id="PTHR30108">
    <property type="entry name" value="3-OCTAPRENYL-4-HYDROXYBENZOATE CARBOXY-LYASE-RELATED"/>
    <property type="match status" value="1"/>
</dbReference>
<dbReference type="SUPFAM" id="SSF143968">
    <property type="entry name" value="UbiD C-terminal domain-like"/>
    <property type="match status" value="1"/>
</dbReference>
<dbReference type="InterPro" id="IPR049381">
    <property type="entry name" value="UbiD-like_C"/>
</dbReference>
<dbReference type="NCBIfam" id="TIGR03701">
    <property type="entry name" value="mena_SCO4490"/>
    <property type="match status" value="1"/>
</dbReference>
<dbReference type="GO" id="GO:0006744">
    <property type="term" value="P:ubiquinone biosynthetic process"/>
    <property type="evidence" value="ECO:0007669"/>
    <property type="project" value="TreeGrafter"/>
</dbReference>
<dbReference type="InterPro" id="IPR048304">
    <property type="entry name" value="UbiD_Rift_dom"/>
</dbReference>
<dbReference type="AlphaFoldDB" id="A0A8J2BHJ6"/>
<proteinExistence type="inferred from homology"/>
<comment type="similarity">
    <text evidence="1">Belongs to the UbiD family.</text>
</comment>
<evidence type="ECO:0000259" key="3">
    <source>
        <dbReference type="Pfam" id="PF20695"/>
    </source>
</evidence>
<dbReference type="EC" id="4.1.1.-" evidence="5"/>
<dbReference type="Pfam" id="PF20695">
    <property type="entry name" value="UbiD_N"/>
    <property type="match status" value="1"/>
</dbReference>
<organism evidence="5 6">
    <name type="scientific">Candidatus Methylacidithermus pantelleriae</name>
    <dbReference type="NCBI Taxonomy" id="2744239"/>
    <lineage>
        <taxon>Bacteria</taxon>
        <taxon>Pseudomonadati</taxon>
        <taxon>Verrucomicrobiota</taxon>
        <taxon>Methylacidiphilae</taxon>
        <taxon>Methylacidiphilales</taxon>
        <taxon>Methylacidiphilaceae</taxon>
        <taxon>Candidatus Methylacidithermus</taxon>
    </lineage>
</organism>
<evidence type="ECO:0000256" key="1">
    <source>
        <dbReference type="ARBA" id="ARBA00010021"/>
    </source>
</evidence>
<dbReference type="NCBIfam" id="TIGR00148">
    <property type="entry name" value="UbiD family decarboxylase"/>
    <property type="match status" value="1"/>
</dbReference>
<evidence type="ECO:0000259" key="2">
    <source>
        <dbReference type="Pfam" id="PF01977"/>
    </source>
</evidence>
<dbReference type="InterPro" id="IPR049383">
    <property type="entry name" value="UbiD-like_N"/>
</dbReference>
<dbReference type="GO" id="GO:0008694">
    <property type="term" value="F:4-hydroxy-3-polyprenylbenzoate decarboxylase activity"/>
    <property type="evidence" value="ECO:0007669"/>
    <property type="project" value="TreeGrafter"/>
</dbReference>
<gene>
    <name evidence="5" type="ORF">MPNT_10353</name>
</gene>
<keyword evidence="6" id="KW-1185">Reference proteome</keyword>
<protein>
    <submittedName>
        <fullName evidence="5">3-polyprenyl-4-hydroxybenzoate carboxy-lyase</fullName>
        <ecNumber evidence="5">4.1.1.-</ecNumber>
    </submittedName>
</protein>
<dbReference type="Pfam" id="PF01977">
    <property type="entry name" value="UbiD"/>
    <property type="match status" value="1"/>
</dbReference>
<comment type="caution">
    <text evidence="5">The sequence shown here is derived from an EMBL/GenBank/DDBJ whole genome shotgun (WGS) entry which is preliminary data.</text>
</comment>
<dbReference type="RefSeq" id="WP_174581780.1">
    <property type="nucleotide sequence ID" value="NZ_CAJNOB010000001.1"/>
</dbReference>
<evidence type="ECO:0000259" key="4">
    <source>
        <dbReference type="Pfam" id="PF20696"/>
    </source>
</evidence>
<accession>A0A8J2BHJ6</accession>
<dbReference type="PANTHER" id="PTHR30108:SF17">
    <property type="entry name" value="FERULIC ACID DECARBOXYLASE 1"/>
    <property type="match status" value="1"/>
</dbReference>
<dbReference type="InterPro" id="IPR022390">
    <property type="entry name" value="HBDC"/>
</dbReference>
<dbReference type="SUPFAM" id="SSF50475">
    <property type="entry name" value="FMN-binding split barrel"/>
    <property type="match status" value="1"/>
</dbReference>
<name>A0A8J2BHJ6_9BACT</name>
<dbReference type="Gene3D" id="3.40.1670.10">
    <property type="entry name" value="UbiD C-terminal domain-like"/>
    <property type="match status" value="1"/>
</dbReference>